<feature type="transmembrane region" description="Helical" evidence="1">
    <location>
        <begin position="208"/>
        <end position="230"/>
    </location>
</feature>
<dbReference type="AlphaFoldDB" id="X1QMU0"/>
<protein>
    <submittedName>
        <fullName evidence="2">Uncharacterized protein</fullName>
    </submittedName>
</protein>
<reference evidence="2" key="1">
    <citation type="journal article" date="2014" name="Front. Microbiol.">
        <title>High frequency of phylogenetically diverse reductive dehalogenase-homologous genes in deep subseafloor sedimentary metagenomes.</title>
        <authorList>
            <person name="Kawai M."/>
            <person name="Futagami T."/>
            <person name="Toyoda A."/>
            <person name="Takaki Y."/>
            <person name="Nishi S."/>
            <person name="Hori S."/>
            <person name="Arai W."/>
            <person name="Tsubouchi T."/>
            <person name="Morono Y."/>
            <person name="Uchiyama I."/>
            <person name="Ito T."/>
            <person name="Fujiyama A."/>
            <person name="Inagaki F."/>
            <person name="Takami H."/>
        </authorList>
    </citation>
    <scope>NUCLEOTIDE SEQUENCE</scope>
    <source>
        <strain evidence="2">Expedition CK06-06</strain>
    </source>
</reference>
<accession>X1QMU0</accession>
<evidence type="ECO:0000256" key="1">
    <source>
        <dbReference type="SAM" id="Phobius"/>
    </source>
</evidence>
<name>X1QMU0_9ZZZZ</name>
<keyword evidence="1" id="KW-0812">Transmembrane</keyword>
<gene>
    <name evidence="2" type="ORF">S12H4_00585</name>
</gene>
<keyword evidence="1" id="KW-0472">Membrane</keyword>
<evidence type="ECO:0000313" key="2">
    <source>
        <dbReference type="EMBL" id="GAI69543.1"/>
    </source>
</evidence>
<keyword evidence="1" id="KW-1133">Transmembrane helix</keyword>
<comment type="caution">
    <text evidence="2">The sequence shown here is derived from an EMBL/GenBank/DDBJ whole genome shotgun (WGS) entry which is preliminary data.</text>
</comment>
<proteinExistence type="predicted"/>
<sequence length="326" mass="36269">MIALEVESRSTRNLQALAASVPIGQRGLVHIWGRNDTPVTQDLGVSWVVRDPNGIVVEEYSDWSYGHGPGDDHEFIGGRFDLNKEGTYTLKADLLMGSPDNPVIVDSYQGDLCTTTTEVPPEYVLIQHTIYPWSYLYEGDAETCTFEFKLTPEQIPGTAWLGQRIVDSFVSELEKEGSRLLELKVYEDTTPTWWTNYRVEVTATASPIVWTPIIIGVLAILFIVAIYFTIKLVDEVFFKRKALDEETKKTFSRETLTAMILDLAPETPPETLEGMEDQELRDLLNRLLAEAAPPISPWLILGIVGGLGVLGVGAAVALSAARPRRE</sequence>
<dbReference type="EMBL" id="BARW01000076">
    <property type="protein sequence ID" value="GAI69543.1"/>
    <property type="molecule type" value="Genomic_DNA"/>
</dbReference>
<feature type="transmembrane region" description="Helical" evidence="1">
    <location>
        <begin position="298"/>
        <end position="321"/>
    </location>
</feature>
<organism evidence="2">
    <name type="scientific">marine sediment metagenome</name>
    <dbReference type="NCBI Taxonomy" id="412755"/>
    <lineage>
        <taxon>unclassified sequences</taxon>
        <taxon>metagenomes</taxon>
        <taxon>ecological metagenomes</taxon>
    </lineage>
</organism>